<dbReference type="RefSeq" id="WP_141298147.1">
    <property type="nucleotide sequence ID" value="NZ_BJMN01000028.1"/>
</dbReference>
<sequence>MPQNEGSQHDDAPHEGFEEELGAVLRSTGEGFSTDGRRELVAGGLTRGKRRLVRRRLAVTGGALALAAVGIGGVYGGSVLGTGGPAKAAGVAAAPKPTSGTAKPTEPSLEEKRRLAMQQAEIPVKDIAAVIQANTPVGQWQFEGLDGKGQSALGVYDDGDGKAAVSVGLYRSAGGAGEAGGGQVECPSRVHVDFDKCTTGRLPGGDRLMVIQGYEYPDRREDTKNWRAVLLTKDGFVVDASEYNAPAQKGAAVSRENPPFTATQLKALVTSDDWRPLLEQLPKVPKTDVDPGAARPGEASGPEIQTTLRSLLPKGLRVKDKGGDYGYGFLVLDDGKGQSLVEINVQPNMGGALGDLFGSGDVTTLPDGRKVKVTQGFAEKGGSGVVSWGVDTMTPEGFRVVISSMNAGGHRQDATRDKPALTIEQLKAIALSPKWQKASAK</sequence>
<dbReference type="OrthoDB" id="3686068at2"/>
<organism evidence="3 4">
    <name type="scientific">Streptomyces gardneri</name>
    <dbReference type="NCBI Taxonomy" id="66892"/>
    <lineage>
        <taxon>Bacteria</taxon>
        <taxon>Bacillati</taxon>
        <taxon>Actinomycetota</taxon>
        <taxon>Actinomycetes</taxon>
        <taxon>Kitasatosporales</taxon>
        <taxon>Streptomycetaceae</taxon>
        <taxon>Streptomyces</taxon>
    </lineage>
</organism>
<keyword evidence="4" id="KW-1185">Reference proteome</keyword>
<dbReference type="EMBL" id="BJMN01000028">
    <property type="protein sequence ID" value="GEB58864.1"/>
    <property type="molecule type" value="Genomic_DNA"/>
</dbReference>
<reference evidence="3 4" key="1">
    <citation type="submission" date="2019-06" db="EMBL/GenBank/DDBJ databases">
        <title>Whole genome shotgun sequence of Streptomyces gardneri NBRC 12865.</title>
        <authorList>
            <person name="Hosoyama A."/>
            <person name="Uohara A."/>
            <person name="Ohji S."/>
            <person name="Ichikawa N."/>
        </authorList>
    </citation>
    <scope>NUCLEOTIDE SEQUENCE [LARGE SCALE GENOMIC DNA]</scope>
    <source>
        <strain evidence="3 4">NBRC 12865</strain>
    </source>
</reference>
<proteinExistence type="predicted"/>
<keyword evidence="2" id="KW-0472">Membrane</keyword>
<feature type="transmembrane region" description="Helical" evidence="2">
    <location>
        <begin position="57"/>
        <end position="77"/>
    </location>
</feature>
<evidence type="ECO:0000313" key="4">
    <source>
        <dbReference type="Proteomes" id="UP000315226"/>
    </source>
</evidence>
<keyword evidence="2" id="KW-0812">Transmembrane</keyword>
<evidence type="ECO:0008006" key="5">
    <source>
        <dbReference type="Google" id="ProtNLM"/>
    </source>
</evidence>
<accession>A0A4Y3RNI5</accession>
<feature type="region of interest" description="Disordered" evidence="1">
    <location>
        <begin position="284"/>
        <end position="304"/>
    </location>
</feature>
<feature type="compositionally biased region" description="Basic and acidic residues" evidence="1">
    <location>
        <begin position="7"/>
        <end position="16"/>
    </location>
</feature>
<keyword evidence="2" id="KW-1133">Transmembrane helix</keyword>
<gene>
    <name evidence="3" type="ORF">SGA01_44690</name>
</gene>
<dbReference type="Proteomes" id="UP000315226">
    <property type="component" value="Unassembled WGS sequence"/>
</dbReference>
<protein>
    <recommendedName>
        <fullName evidence="5">LigA protein</fullName>
    </recommendedName>
</protein>
<evidence type="ECO:0000256" key="2">
    <source>
        <dbReference type="SAM" id="Phobius"/>
    </source>
</evidence>
<evidence type="ECO:0000256" key="1">
    <source>
        <dbReference type="SAM" id="MobiDB-lite"/>
    </source>
</evidence>
<name>A0A4Y3RNI5_9ACTN</name>
<feature type="region of interest" description="Disordered" evidence="1">
    <location>
        <begin position="1"/>
        <end position="37"/>
    </location>
</feature>
<evidence type="ECO:0000313" key="3">
    <source>
        <dbReference type="EMBL" id="GEB58864.1"/>
    </source>
</evidence>
<dbReference type="AlphaFoldDB" id="A0A4Y3RNI5"/>
<comment type="caution">
    <text evidence="3">The sequence shown here is derived from an EMBL/GenBank/DDBJ whole genome shotgun (WGS) entry which is preliminary data.</text>
</comment>